<dbReference type="Pfam" id="PF03101">
    <property type="entry name" value="FAR1"/>
    <property type="match status" value="1"/>
</dbReference>
<reference evidence="3" key="1">
    <citation type="submission" date="2015-04" db="UniProtKB">
        <authorList>
            <consortium name="EnsemblPlants"/>
        </authorList>
    </citation>
    <scope>IDENTIFICATION</scope>
</reference>
<name>A0A0E0MKT6_ORYPU</name>
<proteinExistence type="predicted"/>
<feature type="domain" description="FAR1" evidence="2">
    <location>
        <begin position="94"/>
        <end position="184"/>
    </location>
</feature>
<reference evidence="3" key="2">
    <citation type="submission" date="2018-05" db="EMBL/GenBank/DDBJ databases">
        <title>OpunRS2 (Oryza punctata Reference Sequence Version 2).</title>
        <authorList>
            <person name="Zhang J."/>
            <person name="Kudrna D."/>
            <person name="Lee S."/>
            <person name="Talag J."/>
            <person name="Welchert J."/>
            <person name="Wing R.A."/>
        </authorList>
    </citation>
    <scope>NUCLEOTIDE SEQUENCE [LARGE SCALE GENOMIC DNA]</scope>
</reference>
<feature type="region of interest" description="Disordered" evidence="1">
    <location>
        <begin position="133"/>
        <end position="152"/>
    </location>
</feature>
<dbReference type="eggNOG" id="ENOG502SJCT">
    <property type="taxonomic scope" value="Eukaryota"/>
</dbReference>
<dbReference type="PANTHER" id="PTHR46328:SF27">
    <property type="entry name" value="OS12G0287500 PROTEIN"/>
    <property type="match status" value="1"/>
</dbReference>
<dbReference type="AlphaFoldDB" id="A0A0E0MKT6"/>
<dbReference type="STRING" id="4537.A0A0E0MKT6"/>
<dbReference type="Proteomes" id="UP000026962">
    <property type="component" value="Chromosome 12"/>
</dbReference>
<protein>
    <recommendedName>
        <fullName evidence="2">FAR1 domain-containing protein</fullName>
    </recommendedName>
</protein>
<organism evidence="3">
    <name type="scientific">Oryza punctata</name>
    <name type="common">Red rice</name>
    <dbReference type="NCBI Taxonomy" id="4537"/>
    <lineage>
        <taxon>Eukaryota</taxon>
        <taxon>Viridiplantae</taxon>
        <taxon>Streptophyta</taxon>
        <taxon>Embryophyta</taxon>
        <taxon>Tracheophyta</taxon>
        <taxon>Spermatophyta</taxon>
        <taxon>Magnoliopsida</taxon>
        <taxon>Liliopsida</taxon>
        <taxon>Poales</taxon>
        <taxon>Poaceae</taxon>
        <taxon>BOP clade</taxon>
        <taxon>Oryzoideae</taxon>
        <taxon>Oryzeae</taxon>
        <taxon>Oryzinae</taxon>
        <taxon>Oryza</taxon>
    </lineage>
</organism>
<keyword evidence="4" id="KW-1185">Reference proteome</keyword>
<evidence type="ECO:0000256" key="1">
    <source>
        <dbReference type="SAM" id="MobiDB-lite"/>
    </source>
</evidence>
<sequence length="281" mass="31703">MEDDERGDGDELIADYVDCLMSLDTNSRSCQNDTLILEGAPDDVEDDDAAAAAAAEQDVMRDFAPANADADAEHDPKEPMLGMTFESDEAAKMFYNEYARWLGFPFRVGRSRRSKGMEEVVIMKRFVCSREGAHKKKQASTSGEATSKRERASMREGCNAMMEVVRGKDHWVVSKLEKAHNHSLGIGTRYGYLSARESCVIESETISTFETSWMSILEKYDLKKNAWLQAIYNIRQKWEPNLLGLLLGSSNVYIFVFSGRCNVIYHHCMASCLTCNFHVAR</sequence>
<dbReference type="Gramene" id="OPUNC12G06140.1">
    <property type="protein sequence ID" value="OPUNC12G06140.1"/>
    <property type="gene ID" value="OPUNC12G06140"/>
</dbReference>
<dbReference type="InterPro" id="IPR004330">
    <property type="entry name" value="FAR1_DNA_bnd_dom"/>
</dbReference>
<dbReference type="HOGENOM" id="CLU_086502_0_0_1"/>
<evidence type="ECO:0000313" key="4">
    <source>
        <dbReference type="Proteomes" id="UP000026962"/>
    </source>
</evidence>
<dbReference type="PANTHER" id="PTHR46328">
    <property type="entry name" value="FAR-RED IMPAIRED RESPONSIVE (FAR1) FAMILY PROTEIN-RELATED"/>
    <property type="match status" value="1"/>
</dbReference>
<evidence type="ECO:0000313" key="3">
    <source>
        <dbReference type="EnsemblPlants" id="OPUNC12G06140.1"/>
    </source>
</evidence>
<dbReference type="OMA" id="KTEDDAY"/>
<dbReference type="EnsemblPlants" id="OPUNC12G06140.1">
    <property type="protein sequence ID" value="OPUNC12G06140.1"/>
    <property type="gene ID" value="OPUNC12G06140"/>
</dbReference>
<accession>A0A0E0MKT6</accession>
<evidence type="ECO:0000259" key="2">
    <source>
        <dbReference type="Pfam" id="PF03101"/>
    </source>
</evidence>